<evidence type="ECO:0000313" key="1">
    <source>
        <dbReference type="EMBL" id="AFZ23554.1"/>
    </source>
</evidence>
<dbReference type="PATRIC" id="fig|56107.3.peg.1424"/>
<dbReference type="RefSeq" id="WP_015206810.1">
    <property type="nucleotide sequence ID" value="NC_019757.1"/>
</dbReference>
<gene>
    <name evidence="1" type="ORF">Cylst_1259</name>
</gene>
<dbReference type="EMBL" id="CP003642">
    <property type="protein sequence ID" value="AFZ23554.1"/>
    <property type="molecule type" value="Genomic_DNA"/>
</dbReference>
<dbReference type="eggNOG" id="ENOG5032V9A">
    <property type="taxonomic scope" value="Bacteria"/>
</dbReference>
<sequence length="114" mass="13530">MNLSIIDEKLQIEFTLKEQLLAVRFNKVWQIPLAHIEQVTTAEPQSNWKELRAPGSFVPGLIKAGTYYTDRGKEFWYVNRETNYLTIELQDESYKRIILTIDNNEVWRQQLTQL</sequence>
<protein>
    <submittedName>
        <fullName evidence="1">Uncharacterized protein</fullName>
    </submittedName>
</protein>
<dbReference type="STRING" id="56107.Cylst_1259"/>
<dbReference type="OrthoDB" id="530515at2"/>
<name>K9WUT9_9NOST</name>
<dbReference type="Proteomes" id="UP000010475">
    <property type="component" value="Chromosome"/>
</dbReference>
<keyword evidence="2" id="KW-1185">Reference proteome</keyword>
<dbReference type="AlphaFoldDB" id="K9WUT9"/>
<dbReference type="HOGENOM" id="CLU_147945_1_0_3"/>
<reference evidence="1 2" key="1">
    <citation type="submission" date="2012-06" db="EMBL/GenBank/DDBJ databases">
        <title>Finished chromosome of genome of Cylindrospermum stagnale PCC 7417.</title>
        <authorList>
            <consortium name="US DOE Joint Genome Institute"/>
            <person name="Gugger M."/>
            <person name="Coursin T."/>
            <person name="Rippka R."/>
            <person name="Tandeau De Marsac N."/>
            <person name="Huntemann M."/>
            <person name="Wei C.-L."/>
            <person name="Han J."/>
            <person name="Detter J.C."/>
            <person name="Han C."/>
            <person name="Tapia R."/>
            <person name="Chen A."/>
            <person name="Kyrpides N."/>
            <person name="Mavromatis K."/>
            <person name="Markowitz V."/>
            <person name="Szeto E."/>
            <person name="Ivanova N."/>
            <person name="Pagani I."/>
            <person name="Pati A."/>
            <person name="Goodwin L."/>
            <person name="Nordberg H.P."/>
            <person name="Cantor M.N."/>
            <person name="Hua S.X."/>
            <person name="Woyke T."/>
            <person name="Kerfeld C.A."/>
        </authorList>
    </citation>
    <scope>NUCLEOTIDE SEQUENCE [LARGE SCALE GENOMIC DNA]</scope>
    <source>
        <strain evidence="1 2">PCC 7417</strain>
    </source>
</reference>
<evidence type="ECO:0000313" key="2">
    <source>
        <dbReference type="Proteomes" id="UP000010475"/>
    </source>
</evidence>
<accession>K9WUT9</accession>
<proteinExistence type="predicted"/>
<organism evidence="1 2">
    <name type="scientific">Cylindrospermum stagnale PCC 7417</name>
    <dbReference type="NCBI Taxonomy" id="56107"/>
    <lineage>
        <taxon>Bacteria</taxon>
        <taxon>Bacillati</taxon>
        <taxon>Cyanobacteriota</taxon>
        <taxon>Cyanophyceae</taxon>
        <taxon>Nostocales</taxon>
        <taxon>Nostocaceae</taxon>
        <taxon>Cylindrospermum</taxon>
    </lineage>
</organism>
<dbReference type="KEGG" id="csg:Cylst_1259"/>